<dbReference type="PANTHER" id="PTHR46825">
    <property type="entry name" value="D-ALANYL-D-ALANINE-CARBOXYPEPTIDASE/ENDOPEPTIDASE AMPH"/>
    <property type="match status" value="1"/>
</dbReference>
<name>A0ABW1R6Q4_9LACO</name>
<dbReference type="GO" id="GO:0016787">
    <property type="term" value="F:hydrolase activity"/>
    <property type="evidence" value="ECO:0007669"/>
    <property type="project" value="UniProtKB-KW"/>
</dbReference>
<dbReference type="Gene3D" id="3.40.710.10">
    <property type="entry name" value="DD-peptidase/beta-lactamase superfamily"/>
    <property type="match status" value="1"/>
</dbReference>
<evidence type="ECO:0000259" key="1">
    <source>
        <dbReference type="Pfam" id="PF00144"/>
    </source>
</evidence>
<dbReference type="InterPro" id="IPR050491">
    <property type="entry name" value="AmpC-like"/>
</dbReference>
<dbReference type="Pfam" id="PF00144">
    <property type="entry name" value="Beta-lactamase"/>
    <property type="match status" value="1"/>
</dbReference>
<dbReference type="InterPro" id="IPR001466">
    <property type="entry name" value="Beta-lactam-related"/>
</dbReference>
<reference evidence="3" key="1">
    <citation type="journal article" date="2019" name="Int. J. Syst. Evol. Microbiol.">
        <title>The Global Catalogue of Microorganisms (GCM) 10K type strain sequencing project: providing services to taxonomists for standard genome sequencing and annotation.</title>
        <authorList>
            <consortium name="The Broad Institute Genomics Platform"/>
            <consortium name="The Broad Institute Genome Sequencing Center for Infectious Disease"/>
            <person name="Wu L."/>
            <person name="Ma J."/>
        </authorList>
    </citation>
    <scope>NUCLEOTIDE SEQUENCE [LARGE SCALE GENOMIC DNA]</scope>
    <source>
        <strain evidence="3">CCM 8932</strain>
    </source>
</reference>
<sequence length="388" mass="42740">MKRFKLFIYLFIGLLIVGGFGYYVHSADHSVRVQRKAAKQTKKKKIATKKKKVKKRVSREHFTTGKTANHQITDILKMTDFVGTALVVKHNQVIYQKGFGYADEATSQQNGPASTYQILSIQKSLTAVCVMQLVQAGKLNLNDTLAKYYPGIAGAKQITLRRMLDMDSGLTFTGGSPEKLAEARVIDYAVQNLNSDPAKIGQWNYQPVNYVLLAGIIRQKTGQSYQHYFTQHIIKKLNLTHTGFVKAGQGPNGTKSYKYSGSQTTATYATRSHETKAQMANELGTGQIYMSTGDLYKAESAILKGKLITPQNVSILHTAATSSTYGGGVYNFGNGIRSHGIGYGYESAIMLTNDGQNGVVLLTNYYRPAVTIQTATEKLFNELINGNL</sequence>
<dbReference type="Proteomes" id="UP001596253">
    <property type="component" value="Unassembled WGS sequence"/>
</dbReference>
<protein>
    <submittedName>
        <fullName evidence="2">Serine hydrolase domain-containing protein</fullName>
        <ecNumber evidence="2">3.-.-.-</ecNumber>
    </submittedName>
</protein>
<gene>
    <name evidence="2" type="ORF">ACFP3T_04035</name>
</gene>
<dbReference type="EC" id="3.-.-.-" evidence="2"/>
<organism evidence="2 3">
    <name type="scientific">Lactiplantibacillus dongliensis</name>
    <dbReference type="NCBI Taxonomy" id="2559919"/>
    <lineage>
        <taxon>Bacteria</taxon>
        <taxon>Bacillati</taxon>
        <taxon>Bacillota</taxon>
        <taxon>Bacilli</taxon>
        <taxon>Lactobacillales</taxon>
        <taxon>Lactobacillaceae</taxon>
        <taxon>Lactiplantibacillus</taxon>
    </lineage>
</organism>
<evidence type="ECO:0000313" key="2">
    <source>
        <dbReference type="EMBL" id="MFC6163842.1"/>
    </source>
</evidence>
<comment type="caution">
    <text evidence="2">The sequence shown here is derived from an EMBL/GenBank/DDBJ whole genome shotgun (WGS) entry which is preliminary data.</text>
</comment>
<keyword evidence="2" id="KW-0378">Hydrolase</keyword>
<evidence type="ECO:0000313" key="3">
    <source>
        <dbReference type="Proteomes" id="UP001596253"/>
    </source>
</evidence>
<dbReference type="PANTHER" id="PTHR46825:SF9">
    <property type="entry name" value="BETA-LACTAMASE-RELATED DOMAIN-CONTAINING PROTEIN"/>
    <property type="match status" value="1"/>
</dbReference>
<proteinExistence type="predicted"/>
<feature type="domain" description="Beta-lactamase-related" evidence="1">
    <location>
        <begin position="81"/>
        <end position="368"/>
    </location>
</feature>
<keyword evidence="3" id="KW-1185">Reference proteome</keyword>
<dbReference type="SUPFAM" id="SSF56601">
    <property type="entry name" value="beta-lactamase/transpeptidase-like"/>
    <property type="match status" value="1"/>
</dbReference>
<dbReference type="InterPro" id="IPR012338">
    <property type="entry name" value="Beta-lactam/transpept-like"/>
</dbReference>
<dbReference type="EMBL" id="JBHSSD010000013">
    <property type="protein sequence ID" value="MFC6163842.1"/>
    <property type="molecule type" value="Genomic_DNA"/>
</dbReference>
<dbReference type="RefSeq" id="WP_137640150.1">
    <property type="nucleotide sequence ID" value="NZ_BJDK01000015.1"/>
</dbReference>
<accession>A0ABW1R6Q4</accession>